<dbReference type="EMBL" id="CAEZXA010000131">
    <property type="protein sequence ID" value="CAB4682290.1"/>
    <property type="molecule type" value="Genomic_DNA"/>
</dbReference>
<protein>
    <submittedName>
        <fullName evidence="2">Unannotated protein</fullName>
    </submittedName>
</protein>
<accession>A0A6J6N6L1</accession>
<evidence type="ECO:0000313" key="2">
    <source>
        <dbReference type="EMBL" id="CAB4682290.1"/>
    </source>
</evidence>
<gene>
    <name evidence="2" type="ORF">UFOPK2334_01249</name>
</gene>
<dbReference type="InterPro" id="IPR000073">
    <property type="entry name" value="AB_hydrolase_1"/>
</dbReference>
<proteinExistence type="predicted"/>
<sequence>MSTTKVFVHGNPETSAVWSLLVQELKSRGVDNIVLLTPPGFGAPTPAGWGGTMREYRDWLIAELDAIGGDIDLVGHDWGAGHVYGVLAERPDIARTWAADCAGLLHADYQWHDAAQGWQAPELGEQMVAGMVAMPDDSFVDAFSGLGMTREIAAEVKSHIDDEMARCILALYRDAAQPAMVAVGKQFVSAQPKNGLVIIAEGDHFAGTLETMTSVANSVGAGVSVLPEVGHWWMCERPDLGADMLMAHWASQ</sequence>
<organism evidence="2">
    <name type="scientific">freshwater metagenome</name>
    <dbReference type="NCBI Taxonomy" id="449393"/>
    <lineage>
        <taxon>unclassified sequences</taxon>
        <taxon>metagenomes</taxon>
        <taxon>ecological metagenomes</taxon>
    </lineage>
</organism>
<reference evidence="2" key="1">
    <citation type="submission" date="2020-05" db="EMBL/GenBank/DDBJ databases">
        <authorList>
            <person name="Chiriac C."/>
            <person name="Salcher M."/>
            <person name="Ghai R."/>
            <person name="Kavagutti S V."/>
        </authorList>
    </citation>
    <scope>NUCLEOTIDE SEQUENCE</scope>
</reference>
<feature type="domain" description="AB hydrolase-1" evidence="1">
    <location>
        <begin position="6"/>
        <end position="239"/>
    </location>
</feature>
<dbReference type="Pfam" id="PF12697">
    <property type="entry name" value="Abhydrolase_6"/>
    <property type="match status" value="1"/>
</dbReference>
<evidence type="ECO:0000259" key="1">
    <source>
        <dbReference type="Pfam" id="PF12697"/>
    </source>
</evidence>
<dbReference type="SUPFAM" id="SSF53474">
    <property type="entry name" value="alpha/beta-Hydrolases"/>
    <property type="match status" value="1"/>
</dbReference>
<dbReference type="InterPro" id="IPR029058">
    <property type="entry name" value="AB_hydrolase_fold"/>
</dbReference>
<name>A0A6J6N6L1_9ZZZZ</name>
<dbReference type="Gene3D" id="3.40.50.1820">
    <property type="entry name" value="alpha/beta hydrolase"/>
    <property type="match status" value="1"/>
</dbReference>
<dbReference type="AlphaFoldDB" id="A0A6J6N6L1"/>